<dbReference type="InterPro" id="IPR003959">
    <property type="entry name" value="ATPase_AAA_core"/>
</dbReference>
<dbReference type="Gene3D" id="3.40.50.300">
    <property type="entry name" value="P-loop containing nucleotide triphosphate hydrolases"/>
    <property type="match status" value="1"/>
</dbReference>
<dbReference type="PANTHER" id="PTHR32182:SF22">
    <property type="entry name" value="ATP-DEPENDENT ENDONUCLEASE, OLD FAMILY-RELATED"/>
    <property type="match status" value="1"/>
</dbReference>
<feature type="non-terminal residue" evidence="2">
    <location>
        <position position="334"/>
    </location>
</feature>
<dbReference type="EMBL" id="JAUCGM010000118">
    <property type="protein sequence ID" value="MDM8562331.1"/>
    <property type="molecule type" value="Genomic_DNA"/>
</dbReference>
<dbReference type="PANTHER" id="PTHR32182">
    <property type="entry name" value="DNA REPLICATION AND REPAIR PROTEIN RECF"/>
    <property type="match status" value="1"/>
</dbReference>
<dbReference type="Proteomes" id="UP001171945">
    <property type="component" value="Unassembled WGS sequence"/>
</dbReference>
<protein>
    <submittedName>
        <fullName evidence="2">AAA family ATPase</fullName>
    </submittedName>
</protein>
<dbReference type="SUPFAM" id="SSF52540">
    <property type="entry name" value="P-loop containing nucleoside triphosphate hydrolases"/>
    <property type="match status" value="1"/>
</dbReference>
<feature type="domain" description="ATPase AAA-type core" evidence="1">
    <location>
        <begin position="23"/>
        <end position="310"/>
    </location>
</feature>
<evidence type="ECO:0000313" key="3">
    <source>
        <dbReference type="Proteomes" id="UP001171945"/>
    </source>
</evidence>
<reference evidence="2" key="1">
    <citation type="submission" date="2023-06" db="EMBL/GenBank/DDBJ databases">
        <title>Uncultivated large filamentous bacteria from sulfidic sediments reveal new species and different genomic features in energy metabolism and defense.</title>
        <authorList>
            <person name="Fonseca A."/>
        </authorList>
    </citation>
    <scope>NUCLEOTIDE SEQUENCE</scope>
    <source>
        <strain evidence="2">HSG4</strain>
    </source>
</reference>
<evidence type="ECO:0000313" key="2">
    <source>
        <dbReference type="EMBL" id="MDM8562331.1"/>
    </source>
</evidence>
<comment type="caution">
    <text evidence="2">The sequence shown here is derived from an EMBL/GenBank/DDBJ whole genome shotgun (WGS) entry which is preliminary data.</text>
</comment>
<proteinExistence type="predicted"/>
<evidence type="ECO:0000259" key="1">
    <source>
        <dbReference type="Pfam" id="PF13304"/>
    </source>
</evidence>
<name>A0ABT7VRN3_9GAMM</name>
<gene>
    <name evidence="2" type="ORF">QUF54_03155</name>
</gene>
<dbReference type="InterPro" id="IPR027417">
    <property type="entry name" value="P-loop_NTPase"/>
</dbReference>
<keyword evidence="3" id="KW-1185">Reference proteome</keyword>
<dbReference type="InterPro" id="IPR014555">
    <property type="entry name" value="RecF-like"/>
</dbReference>
<dbReference type="CDD" id="cd00267">
    <property type="entry name" value="ABC_ATPase"/>
    <property type="match status" value="1"/>
</dbReference>
<dbReference type="PIRSF" id="PIRSF029347">
    <property type="entry name" value="RecF"/>
    <property type="match status" value="1"/>
</dbReference>
<accession>A0ABT7VRN3</accession>
<dbReference type="Pfam" id="PF13304">
    <property type="entry name" value="AAA_21"/>
    <property type="match status" value="1"/>
</dbReference>
<sequence>MLKEIKLSGFKSIREMEVELKKINVLIGANGAGKSNFIDFFRLLTSLSNNRLQFYLRRNGGANALLHYGIKTTQKIRSHLRLNTHNGIGVYGFTLSLAPVNTLIIEEHTNSEEAIGKVGEESFFFLDKRRENKSDTPLDKAMRNEINRYRAFHFHDTSETAYMRGNCDINNNRILFNEGRNLAAVLYKLQQTKIEYYERIVKTIRQIAPFFEDFVLAPLTINPHEIQLRWQARDSDYEFGPHQLSDGTLRTMALITLLLQPEEDLPSLIVLDEPELGLHPYAISLIAALIRSASVYTQVILATQSTNLLDHFEAEDIIVVEQQQGTSLFRRLET</sequence>
<organism evidence="2 3">
    <name type="scientific">Candidatus Marithioploca araucensis</name>
    <dbReference type="NCBI Taxonomy" id="70273"/>
    <lineage>
        <taxon>Bacteria</taxon>
        <taxon>Pseudomonadati</taxon>
        <taxon>Pseudomonadota</taxon>
        <taxon>Gammaproteobacteria</taxon>
        <taxon>Thiotrichales</taxon>
        <taxon>Thiotrichaceae</taxon>
        <taxon>Candidatus Marithioploca</taxon>
    </lineage>
</organism>